<protein>
    <submittedName>
        <fullName evidence="1">Uncharacterized protein</fullName>
    </submittedName>
</protein>
<sequence>MGGLHTALLLPHGVCGTRPVWRPSSQRTCIPLDILDDDDVRSGTSCFPRSPGGRFGRGHRVLHKRRFPREGITIAVLKGFTSSRYNMLLEDGMLTIRLNVYYNGNVTGDHYITSTEKV</sequence>
<keyword evidence="2" id="KW-1185">Reference proteome</keyword>
<gene>
    <name evidence="1" type="ORF">TNIN_176251</name>
</gene>
<evidence type="ECO:0000313" key="2">
    <source>
        <dbReference type="Proteomes" id="UP000886998"/>
    </source>
</evidence>
<evidence type="ECO:0000313" key="1">
    <source>
        <dbReference type="EMBL" id="GFY77344.1"/>
    </source>
</evidence>
<dbReference type="Proteomes" id="UP000886998">
    <property type="component" value="Unassembled WGS sequence"/>
</dbReference>
<name>A0A8X7CLF4_9ARAC</name>
<dbReference type="EMBL" id="BMAV01022422">
    <property type="protein sequence ID" value="GFY77344.1"/>
    <property type="molecule type" value="Genomic_DNA"/>
</dbReference>
<reference evidence="1" key="1">
    <citation type="submission" date="2020-08" db="EMBL/GenBank/DDBJ databases">
        <title>Multicomponent nature underlies the extraordinary mechanical properties of spider dragline silk.</title>
        <authorList>
            <person name="Kono N."/>
            <person name="Nakamura H."/>
            <person name="Mori M."/>
            <person name="Yoshida Y."/>
            <person name="Ohtoshi R."/>
            <person name="Malay A.D."/>
            <person name="Moran D.A.P."/>
            <person name="Tomita M."/>
            <person name="Numata K."/>
            <person name="Arakawa K."/>
        </authorList>
    </citation>
    <scope>NUCLEOTIDE SEQUENCE</scope>
</reference>
<accession>A0A8X7CLF4</accession>
<comment type="caution">
    <text evidence="1">The sequence shown here is derived from an EMBL/GenBank/DDBJ whole genome shotgun (WGS) entry which is preliminary data.</text>
</comment>
<proteinExistence type="predicted"/>
<organism evidence="1 2">
    <name type="scientific">Trichonephila inaurata madagascariensis</name>
    <dbReference type="NCBI Taxonomy" id="2747483"/>
    <lineage>
        <taxon>Eukaryota</taxon>
        <taxon>Metazoa</taxon>
        <taxon>Ecdysozoa</taxon>
        <taxon>Arthropoda</taxon>
        <taxon>Chelicerata</taxon>
        <taxon>Arachnida</taxon>
        <taxon>Araneae</taxon>
        <taxon>Araneomorphae</taxon>
        <taxon>Entelegynae</taxon>
        <taxon>Araneoidea</taxon>
        <taxon>Nephilidae</taxon>
        <taxon>Trichonephila</taxon>
        <taxon>Trichonephila inaurata</taxon>
    </lineage>
</organism>
<dbReference type="AlphaFoldDB" id="A0A8X7CLF4"/>